<dbReference type="GO" id="GO:0047733">
    <property type="term" value="F:CDP-glucose 4,6-dehydratase activity"/>
    <property type="evidence" value="ECO:0007669"/>
    <property type="project" value="UniProtKB-EC"/>
</dbReference>
<reference evidence="2 3" key="1">
    <citation type="journal article" date="2015" name="Genome Announc.">
        <title>Complete Genome Sequence of Cupriavidus basilensis 4G11, Isolated from the Oak Ridge Field Research Center Site.</title>
        <authorList>
            <person name="Ray J."/>
            <person name="Waters R.J."/>
            <person name="Skerker J.M."/>
            <person name="Kuehl J.V."/>
            <person name="Price M.N."/>
            <person name="Huang J."/>
            <person name="Chakraborty R."/>
            <person name="Arkin A.P."/>
            <person name="Deutschbauer A."/>
        </authorList>
    </citation>
    <scope>NUCLEOTIDE SEQUENCE [LARGE SCALE GENOMIC DNA]</scope>
    <source>
        <strain evidence="2">4G11</strain>
    </source>
</reference>
<dbReference type="Gene3D" id="3.90.25.10">
    <property type="entry name" value="UDP-galactose 4-epimerase, domain 1"/>
    <property type="match status" value="1"/>
</dbReference>
<dbReference type="AlphaFoldDB" id="A0A0C4YGW4"/>
<dbReference type="EC" id="4.2.1.45" evidence="2"/>
<evidence type="ECO:0000259" key="1">
    <source>
        <dbReference type="Pfam" id="PF16363"/>
    </source>
</evidence>
<evidence type="ECO:0000313" key="2">
    <source>
        <dbReference type="EMBL" id="AJG22173.1"/>
    </source>
</evidence>
<sequence>MAIRRGTLEDMVTRMLDGYTGRPVFVTGHTGFKGAWLALWLARLGARVTGYALAPESPAGLFTAADVQSTLQAHHLADIRDASTLAAAMQAAQPEIVFHLAAQPLVGAGYRDPVANWATNVMGTVNLLEAVRHCPSVRAVVVITTDKCYDNKEWFWGYRETDPLGGHDPYSASKAAAELVAASYRNAFLAERGVLVATARAGNVIGGGDWSDNRLVPDAARAAAAGAVLEIRNPQATRPWQHVLEALHGYLLLGARLMAAEQALARAFNFGPQAADNLAVGAVLARLAQHWPELRWEHRPDPAGAAPHEARNLHLDSALARGLLGWEPRWSLDQALAATAHWYRAVHEAPAQARSVTERQIEQFCV</sequence>
<dbReference type="EMBL" id="CP010537">
    <property type="protein sequence ID" value="AJG22173.1"/>
    <property type="molecule type" value="Genomic_DNA"/>
</dbReference>
<keyword evidence="2" id="KW-0456">Lyase</keyword>
<proteinExistence type="predicted"/>
<dbReference type="InterPro" id="IPR016040">
    <property type="entry name" value="NAD(P)-bd_dom"/>
</dbReference>
<dbReference type="PANTHER" id="PTHR43000">
    <property type="entry name" value="DTDP-D-GLUCOSE 4,6-DEHYDRATASE-RELATED"/>
    <property type="match status" value="1"/>
</dbReference>
<name>A0A0C4YGW4_9BURK</name>
<feature type="domain" description="NAD(P)-binding" evidence="1">
    <location>
        <begin position="25"/>
        <end position="337"/>
    </location>
</feature>
<protein>
    <submittedName>
        <fullName evidence="2">CDP-glucose 4,6-dehydratase-like</fullName>
        <ecNumber evidence="2">4.2.1.45</ecNumber>
    </submittedName>
</protein>
<accession>A0A0C4YGW4</accession>
<dbReference type="InterPro" id="IPR013445">
    <property type="entry name" value="CDP_4_6_deHydtase"/>
</dbReference>
<dbReference type="KEGG" id="cbw:RR42_s0580"/>
<dbReference type="Proteomes" id="UP000031843">
    <property type="component" value="Chromosome secondary"/>
</dbReference>
<gene>
    <name evidence="2" type="ORF">RR42_s0580</name>
</gene>
<dbReference type="SUPFAM" id="SSF51735">
    <property type="entry name" value="NAD(P)-binding Rossmann-fold domains"/>
    <property type="match status" value="1"/>
</dbReference>
<dbReference type="Gene3D" id="3.40.50.720">
    <property type="entry name" value="NAD(P)-binding Rossmann-like Domain"/>
    <property type="match status" value="1"/>
</dbReference>
<dbReference type="NCBIfam" id="TIGR02622">
    <property type="entry name" value="CDP_4_6_dhtase"/>
    <property type="match status" value="1"/>
</dbReference>
<dbReference type="Pfam" id="PF16363">
    <property type="entry name" value="GDP_Man_Dehyd"/>
    <property type="match status" value="1"/>
</dbReference>
<organism evidence="2 3">
    <name type="scientific">Cupriavidus basilensis</name>
    <dbReference type="NCBI Taxonomy" id="68895"/>
    <lineage>
        <taxon>Bacteria</taxon>
        <taxon>Pseudomonadati</taxon>
        <taxon>Pseudomonadota</taxon>
        <taxon>Betaproteobacteria</taxon>
        <taxon>Burkholderiales</taxon>
        <taxon>Burkholderiaceae</taxon>
        <taxon>Cupriavidus</taxon>
    </lineage>
</organism>
<dbReference type="InterPro" id="IPR036291">
    <property type="entry name" value="NAD(P)-bd_dom_sf"/>
</dbReference>
<dbReference type="STRING" id="68895.RR42_s0580"/>
<evidence type="ECO:0000313" key="3">
    <source>
        <dbReference type="Proteomes" id="UP000031843"/>
    </source>
</evidence>
<keyword evidence="3" id="KW-1185">Reference proteome</keyword>